<accession>A0A371YZ79</accession>
<keyword evidence="2" id="KW-1185">Reference proteome</keyword>
<dbReference type="EMBL" id="QUWV01000090">
    <property type="protein sequence ID" value="RFD19527.1"/>
    <property type="molecule type" value="Genomic_DNA"/>
</dbReference>
<name>A0A371YZ79_9PROT</name>
<comment type="caution">
    <text evidence="1">The sequence shown here is derived from an EMBL/GenBank/DDBJ whole genome shotgun (WGS) entry which is preliminary data.</text>
</comment>
<organism evidence="1 2">
    <name type="scientific">Komagataeibacter melaceti</name>
    <dbReference type="NCBI Taxonomy" id="2766577"/>
    <lineage>
        <taxon>Bacteria</taxon>
        <taxon>Pseudomonadati</taxon>
        <taxon>Pseudomonadota</taxon>
        <taxon>Alphaproteobacteria</taxon>
        <taxon>Acetobacterales</taxon>
        <taxon>Acetobacteraceae</taxon>
        <taxon>Komagataeibacter</taxon>
    </lineage>
</organism>
<dbReference type="Proteomes" id="UP000262371">
    <property type="component" value="Unassembled WGS sequence"/>
</dbReference>
<evidence type="ECO:0000313" key="1">
    <source>
        <dbReference type="EMBL" id="RFD19527.1"/>
    </source>
</evidence>
<reference evidence="1 2" key="1">
    <citation type="submission" date="2018-08" db="EMBL/GenBank/DDBJ databases">
        <title>Komagataeibacter sp. AV 382.</title>
        <authorList>
            <person name="Skraban J."/>
            <person name="Trcek J."/>
        </authorList>
    </citation>
    <scope>NUCLEOTIDE SEQUENCE [LARGE SCALE GENOMIC DNA]</scope>
    <source>
        <strain evidence="1 2">AV 382</strain>
    </source>
</reference>
<evidence type="ECO:0000313" key="2">
    <source>
        <dbReference type="Proteomes" id="UP000262371"/>
    </source>
</evidence>
<dbReference type="AlphaFoldDB" id="A0A371YZ79"/>
<proteinExistence type="predicted"/>
<protein>
    <submittedName>
        <fullName evidence="1">Uncharacterized protein</fullName>
    </submittedName>
</protein>
<sequence>MTNGKLFIVLPLKDADRLEDLARSEIVPNRRGEVVVVGYGGAGKASSSDRARATRQLIGQIASFPPHPRNRLFINRETKCSFEDLIDWWCAENFGDAATRKLAPAAIRRELGEHLQSIGAHWRHHATAELNRFESQRGSLDAWLQQFAELRCGTIGPKLAARLRIVRTGDLPSGAFAMRKADQVGLRQLACYIEDDDQGGSWVEMKGLLERTFPPGTVHALRWRKDVGTLEFPSTPADEIVIHEDGLWSGHEVVRRLRAMSTQLPTAPVTLRYGIVTDFGLLVARQAIRFLNLAGRVSIDTSRAELLDFLNGKVPEEMRLGLGMELSHYYDTLHDYVDSYAFRPQADWSSDEIAACENIGRQLVRAWLKQDGSAAPDEDKVSRFALGGGGFASMVAFSRSIPKVCLPLLWLGGQVTLGDKTVAWRPLLVDSRRVSSVDLLRAGSI</sequence>
<gene>
    <name evidence="1" type="ORF">DY926_11045</name>
</gene>
<dbReference type="RefSeq" id="WP_116703420.1">
    <property type="nucleotide sequence ID" value="NZ_QUWV01000090.1"/>
</dbReference>
<dbReference type="OrthoDB" id="7605069at2"/>